<feature type="domain" description="Cysteine protease StiP N-terminal" evidence="1">
    <location>
        <begin position="5"/>
        <end position="253"/>
    </location>
</feature>
<gene>
    <name evidence="5" type="ORF">BN1095_260030</name>
    <name evidence="4" type="ORF">BN1096_610078</name>
    <name evidence="3" type="ORF">BN1097_610027</name>
    <name evidence="6" type="ORF">KRQ00_001133</name>
</gene>
<accession>A0A069ALB9</accession>
<dbReference type="AlphaFoldDB" id="A0A069ALB9"/>
<dbReference type="Proteomes" id="UP000879542">
    <property type="component" value="Unassembled WGS sequence"/>
</dbReference>
<organism evidence="5">
    <name type="scientific">Clostridioides difficile</name>
    <name type="common">Peptoclostridium difficile</name>
    <dbReference type="NCBI Taxonomy" id="1496"/>
    <lineage>
        <taxon>Bacteria</taxon>
        <taxon>Bacillati</taxon>
        <taxon>Bacillota</taxon>
        <taxon>Clostridia</taxon>
        <taxon>Peptostreptococcales</taxon>
        <taxon>Peptostreptococcaceae</taxon>
        <taxon>Clostridioides</taxon>
    </lineage>
</organism>
<dbReference type="Pfam" id="PF11202">
    <property type="entry name" value="StiP"/>
    <property type="match status" value="1"/>
</dbReference>
<feature type="domain" description="PELOTA RNA-binding" evidence="2">
    <location>
        <begin position="280"/>
        <end position="358"/>
    </location>
</feature>
<dbReference type="InterPro" id="IPR048336">
    <property type="entry name" value="StiP-like"/>
</dbReference>
<dbReference type="InterPro" id="IPR011215">
    <property type="entry name" value="StiP_N"/>
</dbReference>
<evidence type="ECO:0000313" key="4">
    <source>
        <dbReference type="EMBL" id="CDS87227.1"/>
    </source>
</evidence>
<dbReference type="EMBL" id="LK932515">
    <property type="protein sequence ID" value="CDS87227.1"/>
    <property type="molecule type" value="Genomic_DNA"/>
</dbReference>
<dbReference type="GeneID" id="66354054"/>
<dbReference type="EMBL" id="LK932400">
    <property type="protein sequence ID" value="CDS86895.1"/>
    <property type="molecule type" value="Genomic_DNA"/>
</dbReference>
<keyword evidence="6" id="KW-0645">Protease</keyword>
<reference evidence="5" key="1">
    <citation type="submission" date="2014-07" db="EMBL/GenBank/DDBJ databases">
        <authorList>
            <person name="Monot Marc"/>
        </authorList>
    </citation>
    <scope>NUCLEOTIDE SEQUENCE</scope>
    <source>
        <strain evidence="5">7032989</strain>
        <strain evidence="3">7032994</strain>
    </source>
</reference>
<dbReference type="RefSeq" id="WP_004454525.1">
    <property type="nucleotide sequence ID" value="NZ_AP025558.1"/>
</dbReference>
<sequence length="362" mass="41792">MRDFSTYSKDDVIFLLKDISNLIEEEGNKERELKIQNGRHYSEMIPIEYEVSEDYLNLYHEKLRENKDKLAFSIGVMCEKIIKKNGNDVVLVSLARAGTPIGILAKRYIRSKYNISLPHYTISIIRDKGIDMNAIEYIVKNHPSSKIQFLDGWTGKGTISKELEKACDELNVKFKKYFDSTLAVLADPAGYSGLYGIREDFLIPSACLNSTVSGLVSRTVLREDLIGKNDFHGAKFYRHLKDKDESMNYIETIEECFKNQFKNISDEVENWESDIITRDGYFDVLNIKEKYNITDINFIKPGVGETTRVLLRRVPYKILVKDLNDKSLDHIFILAKEKNVEVEQMDLKAYKCCGIIKNMKDI</sequence>
<dbReference type="Pfam" id="PF15608">
    <property type="entry name" value="PELOTA_1"/>
    <property type="match status" value="1"/>
</dbReference>
<evidence type="ECO:0000313" key="3">
    <source>
        <dbReference type="EMBL" id="CDS86895.1"/>
    </source>
</evidence>
<dbReference type="GO" id="GO:0006508">
    <property type="term" value="P:proteolysis"/>
    <property type="evidence" value="ECO:0007669"/>
    <property type="project" value="UniProtKB-KW"/>
</dbReference>
<dbReference type="GO" id="GO:0008233">
    <property type="term" value="F:peptidase activity"/>
    <property type="evidence" value="ECO:0007669"/>
    <property type="project" value="UniProtKB-KW"/>
</dbReference>
<dbReference type="PATRIC" id="fig|1496.1373.peg.1950"/>
<keyword evidence="6" id="KW-0378">Hydrolase</keyword>
<protein>
    <submittedName>
        <fullName evidence="6">Cysteine protease StiP family protein</fullName>
    </submittedName>
</protein>
<proteinExistence type="predicted"/>
<dbReference type="InterPro" id="IPR028157">
    <property type="entry name" value="PELOTA_dom"/>
</dbReference>
<reference evidence="6" key="3">
    <citation type="submission" date="2021-06" db="EMBL/GenBank/DDBJ databases">
        <authorList>
            <consortium name="NCBI Pathogen Detection Project"/>
        </authorList>
    </citation>
    <scope>NUCLEOTIDE SEQUENCE</scope>
    <source>
        <strain evidence="6">Clostridioides</strain>
    </source>
</reference>
<evidence type="ECO:0000259" key="2">
    <source>
        <dbReference type="Pfam" id="PF15608"/>
    </source>
</evidence>
<reference evidence="6" key="2">
    <citation type="journal article" date="2018" name="Genome Biol.">
        <title>SKESA: strategic k-mer extension for scrupulous assemblies.</title>
        <authorList>
            <person name="Souvorov A."/>
            <person name="Agarwala R."/>
            <person name="Lipman D.J."/>
        </authorList>
    </citation>
    <scope>NUCLEOTIDE SEQUENCE</scope>
    <source>
        <strain evidence="6">Clostridioides</strain>
    </source>
</reference>
<evidence type="ECO:0000313" key="5">
    <source>
        <dbReference type="EMBL" id="CDT05038.1"/>
    </source>
</evidence>
<dbReference type="PIRSF" id="PIRSF020979">
    <property type="entry name" value="UCP020979"/>
    <property type="match status" value="1"/>
</dbReference>
<dbReference type="EMBL" id="LK932916">
    <property type="protein sequence ID" value="CDT05038.1"/>
    <property type="molecule type" value="Genomic_DNA"/>
</dbReference>
<name>A0A069ALB9_CLODI</name>
<evidence type="ECO:0000313" key="6">
    <source>
        <dbReference type="EMBL" id="HBH2619396.1"/>
    </source>
</evidence>
<evidence type="ECO:0000259" key="1">
    <source>
        <dbReference type="Pfam" id="PF11202"/>
    </source>
</evidence>
<dbReference type="EMBL" id="DAEQIJ010000004">
    <property type="protein sequence ID" value="HBH2619396.1"/>
    <property type="molecule type" value="Genomic_DNA"/>
</dbReference>